<keyword evidence="3" id="KW-1185">Reference proteome</keyword>
<dbReference type="AlphaFoldDB" id="A0AA96GBB0"/>
<keyword evidence="1" id="KW-0472">Membrane</keyword>
<gene>
    <name evidence="2" type="ORF">PP769_01240</name>
</gene>
<protein>
    <submittedName>
        <fullName evidence="2">Uncharacterized protein</fullName>
    </submittedName>
</protein>
<name>A0AA96GBB0_9BACT</name>
<keyword evidence="1" id="KW-0812">Transmembrane</keyword>
<organism evidence="2 3">
    <name type="scientific">Candidatus Nitrospira allomarina</name>
    <dbReference type="NCBI Taxonomy" id="3020900"/>
    <lineage>
        <taxon>Bacteria</taxon>
        <taxon>Pseudomonadati</taxon>
        <taxon>Nitrospirota</taxon>
        <taxon>Nitrospiria</taxon>
        <taxon>Nitrospirales</taxon>
        <taxon>Nitrospiraceae</taxon>
        <taxon>Nitrospira</taxon>
    </lineage>
</organism>
<evidence type="ECO:0000313" key="3">
    <source>
        <dbReference type="Proteomes" id="UP001302719"/>
    </source>
</evidence>
<dbReference type="EMBL" id="CP116967">
    <property type="protein sequence ID" value="WNM58416.1"/>
    <property type="molecule type" value="Genomic_DNA"/>
</dbReference>
<proteinExistence type="predicted"/>
<accession>A0AA96GBB0</accession>
<dbReference type="Proteomes" id="UP001302719">
    <property type="component" value="Chromosome"/>
</dbReference>
<evidence type="ECO:0000313" key="2">
    <source>
        <dbReference type="EMBL" id="WNM58416.1"/>
    </source>
</evidence>
<sequence>MQNWGKVVFEDKQRVSRFLIFCHSNTVRREQMKKSSLRQELVALCAFGLLSLGLVSVGYAAGPGPDKSKGDPNDITHQGDLSFKGVPATSLKGRVFGHWADNPEGEILFGIQYWNTSGPAETGNPPGRASDDRIQTLPDSLYSCCAWGYQGGNEKNNPYSGWYTPQTTVRLAVKDKALMDQITKAAQDFVAMEVQVDGRTVTGFKLLQEE</sequence>
<dbReference type="RefSeq" id="WP_312644208.1">
    <property type="nucleotide sequence ID" value="NZ_CP116967.1"/>
</dbReference>
<feature type="transmembrane region" description="Helical" evidence="1">
    <location>
        <begin position="41"/>
        <end position="62"/>
    </location>
</feature>
<reference evidence="2 3" key="1">
    <citation type="submission" date="2023-01" db="EMBL/GenBank/DDBJ databases">
        <title>Cultivation and genomic characterization of new, ubiquitous marine nitrite-oxidizing bacteria from the Nitrospirales.</title>
        <authorList>
            <person name="Mueller A.J."/>
            <person name="Daebeler A."/>
            <person name="Herbold C.W."/>
            <person name="Kirkegaard R.H."/>
            <person name="Daims H."/>
        </authorList>
    </citation>
    <scope>NUCLEOTIDE SEQUENCE [LARGE SCALE GENOMIC DNA]</scope>
    <source>
        <strain evidence="2 3">VA</strain>
    </source>
</reference>
<keyword evidence="1" id="KW-1133">Transmembrane helix</keyword>
<dbReference type="KEGG" id="nall:PP769_01240"/>
<evidence type="ECO:0000256" key="1">
    <source>
        <dbReference type="SAM" id="Phobius"/>
    </source>
</evidence>